<evidence type="ECO:0000313" key="3">
    <source>
        <dbReference type="Proteomes" id="UP001430149"/>
    </source>
</evidence>
<dbReference type="EMBL" id="JADIKE010000039">
    <property type="protein sequence ID" value="MBM7127568.1"/>
    <property type="molecule type" value="Genomic_DNA"/>
</dbReference>
<comment type="caution">
    <text evidence="2">The sequence shown here is derived from an EMBL/GenBank/DDBJ whole genome shotgun (WGS) entry which is preliminary data.</text>
</comment>
<dbReference type="Proteomes" id="UP001430149">
    <property type="component" value="Unassembled WGS sequence"/>
</dbReference>
<evidence type="ECO:0000256" key="1">
    <source>
        <dbReference type="SAM" id="SignalP"/>
    </source>
</evidence>
<gene>
    <name evidence="2" type="ORF">ISP19_19500</name>
</gene>
<dbReference type="Pfam" id="PF07283">
    <property type="entry name" value="TrbH"/>
    <property type="match status" value="1"/>
</dbReference>
<dbReference type="InterPro" id="IPR010837">
    <property type="entry name" value="Conjugal_tfr_TrbH"/>
</dbReference>
<reference evidence="2" key="1">
    <citation type="submission" date="2020-10" db="EMBL/GenBank/DDBJ databases">
        <title>Phylogeny of dyella-like bacteria.</title>
        <authorList>
            <person name="Fu J."/>
        </authorList>
    </citation>
    <scope>NUCLEOTIDE SEQUENCE</scope>
    <source>
        <strain evidence="2">DHOC52</strain>
    </source>
</reference>
<evidence type="ECO:0008006" key="4">
    <source>
        <dbReference type="Google" id="ProtNLM"/>
    </source>
</evidence>
<dbReference type="PROSITE" id="PS51257">
    <property type="entry name" value="PROKAR_LIPOPROTEIN"/>
    <property type="match status" value="1"/>
</dbReference>
<name>A0ABS2KB27_9GAMM</name>
<organism evidence="2 3">
    <name type="scientific">Dyella flava</name>
    <dbReference type="NCBI Taxonomy" id="1920170"/>
    <lineage>
        <taxon>Bacteria</taxon>
        <taxon>Pseudomonadati</taxon>
        <taxon>Pseudomonadota</taxon>
        <taxon>Gammaproteobacteria</taxon>
        <taxon>Lysobacterales</taxon>
        <taxon>Rhodanobacteraceae</taxon>
        <taxon>Dyella</taxon>
    </lineage>
</organism>
<dbReference type="RefSeq" id="WP_204684084.1">
    <property type="nucleotide sequence ID" value="NZ_BSNR01000014.1"/>
</dbReference>
<feature type="chain" id="PRO_5047014935" description="Conjugal transfer protein TrbH" evidence="1">
    <location>
        <begin position="22"/>
        <end position="160"/>
    </location>
</feature>
<sequence length="160" mass="16853">MMRPCSRWLVLPMLVAFAGCASMPKQDAARARIASDVGQAAANDVIGAMVQVVPPAQTTLSLKRPATDSFGEALVQGLRARGYAVVEPVSVRSGKARAGTAEASGPAVSAPGVAFDYRIVEVGNSGLYGMTLYLGSIRLGRLYALDQERVEPAGQWTRSE</sequence>
<keyword evidence="1" id="KW-0732">Signal</keyword>
<proteinExistence type="predicted"/>
<evidence type="ECO:0000313" key="2">
    <source>
        <dbReference type="EMBL" id="MBM7127568.1"/>
    </source>
</evidence>
<accession>A0ABS2KB27</accession>
<feature type="signal peptide" evidence="1">
    <location>
        <begin position="1"/>
        <end position="21"/>
    </location>
</feature>
<protein>
    <recommendedName>
        <fullName evidence="4">Conjugal transfer protein TrbH</fullName>
    </recommendedName>
</protein>
<keyword evidence="3" id="KW-1185">Reference proteome</keyword>